<dbReference type="RefSeq" id="WP_203688210.1">
    <property type="nucleotide sequence ID" value="NZ_BAAALC010000001.1"/>
</dbReference>
<keyword evidence="3" id="KW-1185">Reference proteome</keyword>
<dbReference type="PANTHER" id="PTHR37292">
    <property type="entry name" value="VNG6097C"/>
    <property type="match status" value="1"/>
</dbReference>
<comment type="caution">
    <text evidence="2">The sequence shown here is derived from an EMBL/GenBank/DDBJ whole genome shotgun (WGS) entry which is preliminary data.</text>
</comment>
<dbReference type="EMBL" id="BONI01000002">
    <property type="protein sequence ID" value="GIG03745.1"/>
    <property type="molecule type" value="Genomic_DNA"/>
</dbReference>
<dbReference type="InterPro" id="IPR004919">
    <property type="entry name" value="GmrSD_N"/>
</dbReference>
<gene>
    <name evidence="2" type="ORF">Cco03nite_04450</name>
</gene>
<reference evidence="2 3" key="1">
    <citation type="submission" date="2021-01" db="EMBL/GenBank/DDBJ databases">
        <title>Whole genome shotgun sequence of Catellatospora coxensis NBRC 107359.</title>
        <authorList>
            <person name="Komaki H."/>
            <person name="Tamura T."/>
        </authorList>
    </citation>
    <scope>NUCLEOTIDE SEQUENCE [LARGE SCALE GENOMIC DNA]</scope>
    <source>
        <strain evidence="2 3">NBRC 107359</strain>
    </source>
</reference>
<evidence type="ECO:0000259" key="1">
    <source>
        <dbReference type="Pfam" id="PF03235"/>
    </source>
</evidence>
<dbReference type="PANTHER" id="PTHR37292:SF2">
    <property type="entry name" value="DUF262 DOMAIN-CONTAINING PROTEIN"/>
    <property type="match status" value="1"/>
</dbReference>
<proteinExistence type="predicted"/>
<organism evidence="2 3">
    <name type="scientific">Catellatospora coxensis</name>
    <dbReference type="NCBI Taxonomy" id="310354"/>
    <lineage>
        <taxon>Bacteria</taxon>
        <taxon>Bacillati</taxon>
        <taxon>Actinomycetota</taxon>
        <taxon>Actinomycetes</taxon>
        <taxon>Micromonosporales</taxon>
        <taxon>Micromonosporaceae</taxon>
        <taxon>Catellatospora</taxon>
    </lineage>
</organism>
<dbReference type="Pfam" id="PF03235">
    <property type="entry name" value="GmrSD_N"/>
    <property type="match status" value="1"/>
</dbReference>
<accession>A0A8J3KXG2</accession>
<dbReference type="AlphaFoldDB" id="A0A8J3KXG2"/>
<evidence type="ECO:0000313" key="3">
    <source>
        <dbReference type="Proteomes" id="UP000630887"/>
    </source>
</evidence>
<protein>
    <recommendedName>
        <fullName evidence="1">GmrSD restriction endonucleases N-terminal domain-containing protein</fullName>
    </recommendedName>
</protein>
<evidence type="ECO:0000313" key="2">
    <source>
        <dbReference type="EMBL" id="GIG03745.1"/>
    </source>
</evidence>
<name>A0A8J3KXG2_9ACTN</name>
<feature type="domain" description="GmrSD restriction endonucleases N-terminal" evidence="1">
    <location>
        <begin position="4"/>
        <end position="214"/>
    </location>
</feature>
<sequence length="774" mass="84916">MSKLSTILDQIDSGTMLLPEFQRGYVWNRDQVRGLMRSLYLGYPVGALLVWETETNPGSVRGTGEVGNGVKLMLLDGQQRITSLYGVARGKPPAFFEGDQTAFTNLRFNVEEETFEFFAPAKMKGDPTWIDVTALFVGGLEAQIHKLSGHPETAPKIVSYMTRLNRLRTILDRQFHQEKITGADKGVDVVVDIFNRVNSGGTKLSKGDLALAKICAEAPDVRSRMRKHLSAWSSAGFQFNLDWLLRNVNAVATGRAQFESLDGVDSAAFAKALTLSKNYVSGFLDVISGRLGLDHDRVLMGRYAFPVVSRFLHLNGGSFTDAAERDRMLYWYVHAALWGRFAGSTETVLSQDYETLARGGIDGLIASLTRWRGGNLTIDGQDFEGFGRGSRFYPLLYLLTRAQGARDFGSGLELKAEMLGNLTSLQVHHIFPKALLYKHDYKRPEVNAVANFCFLTQQTNLAIGKRQPDDYFAETQQKHPGALESQWIPTDPALWRLDRYRDFLAARRELLAAAANGLLTSLRDGTKPAAEPLQRVEVREDDADDVRNVQIKALVGELTAAGCAEPALDSEIADPATGRVLAVAEAFWPDGLQPGLGRPVVLELDLNSDLPRMEELGYEVFTSVDALLGYVARRNEEAAGLADGEEPADGLEAGESSIAVMPESPTAVEQAGTGAASGADFDQAMRGIYEAARTEAGHNASLFLGMLAEHGGITTAKKLLASAVVSDGFVALWERGRLDLTVEALVTRAEFARLFTAEEMETARERLRQFDYPA</sequence>
<dbReference type="Proteomes" id="UP000630887">
    <property type="component" value="Unassembled WGS sequence"/>
</dbReference>